<keyword evidence="3" id="KW-1185">Reference proteome</keyword>
<dbReference type="SUPFAM" id="SSF57903">
    <property type="entry name" value="FYVE/PHD zinc finger"/>
    <property type="match status" value="1"/>
</dbReference>
<dbReference type="EMBL" id="CP138585">
    <property type="protein sequence ID" value="WPH01419.1"/>
    <property type="molecule type" value="Genomic_DNA"/>
</dbReference>
<feature type="compositionally biased region" description="Low complexity" evidence="1">
    <location>
        <begin position="386"/>
        <end position="400"/>
    </location>
</feature>
<evidence type="ECO:0000313" key="2">
    <source>
        <dbReference type="EMBL" id="WPH01419.1"/>
    </source>
</evidence>
<reference evidence="2 3" key="1">
    <citation type="submission" date="2023-11" db="EMBL/GenBank/DDBJ databases">
        <title>An acidophilic fungus is an integral part of prey digestion in a carnivorous sundew plant.</title>
        <authorList>
            <person name="Tsai I.J."/>
        </authorList>
    </citation>
    <scope>NUCLEOTIDE SEQUENCE [LARGE SCALE GENOMIC DNA]</scope>
    <source>
        <strain evidence="2">169a</strain>
    </source>
</reference>
<dbReference type="AlphaFoldDB" id="A0AAQ3M520"/>
<evidence type="ECO:0008006" key="4">
    <source>
        <dbReference type="Google" id="ProtNLM"/>
    </source>
</evidence>
<feature type="region of interest" description="Disordered" evidence="1">
    <location>
        <begin position="1"/>
        <end position="33"/>
    </location>
</feature>
<sequence>MAKLIDLDEEVDPDDVSPPHNDETENSGNDNAYSGPNVGVFSAALVCYPITSQLASYLDLNSLHALSRTCRQFRASLLQYRTLLITYTLHCANETGEPAVRLGDALYASQQVSTAHGRDGIKIGRITNGKIGVCARDSVGACRRCSRVVCRNCIMKSPPSSHFKMRFRRICRTCMKAPLDSMVYISSRDILEPSMKSASHRDGYQTKVFTRSPCECEEYLWICRPCGQSLAGHDRNYQNCFSWRSRYSCIGGMGAGLGTGNEGLECGRNKDLRCLAAHDVVQESECDLHADDTDPSSCPSIQGDSCTRHRKGSSYTTAEIVGIGGSLKKKVRNIVPVGAEVKEYEDERGGQGRFMWREQNGLNRCWCSWCARVVLGRKDKERMAGSSESLGSSDSSSSSA</sequence>
<dbReference type="Proteomes" id="UP001303373">
    <property type="component" value="Chromosome 6"/>
</dbReference>
<evidence type="ECO:0000313" key="3">
    <source>
        <dbReference type="Proteomes" id="UP001303373"/>
    </source>
</evidence>
<proteinExistence type="predicted"/>
<organism evidence="2 3">
    <name type="scientific">Acrodontium crateriforme</name>
    <dbReference type="NCBI Taxonomy" id="150365"/>
    <lineage>
        <taxon>Eukaryota</taxon>
        <taxon>Fungi</taxon>
        <taxon>Dikarya</taxon>
        <taxon>Ascomycota</taxon>
        <taxon>Pezizomycotina</taxon>
        <taxon>Dothideomycetes</taxon>
        <taxon>Dothideomycetidae</taxon>
        <taxon>Mycosphaerellales</taxon>
        <taxon>Teratosphaeriaceae</taxon>
        <taxon>Acrodontium</taxon>
    </lineage>
</organism>
<evidence type="ECO:0000256" key="1">
    <source>
        <dbReference type="SAM" id="MobiDB-lite"/>
    </source>
</evidence>
<feature type="region of interest" description="Disordered" evidence="1">
    <location>
        <begin position="381"/>
        <end position="400"/>
    </location>
</feature>
<protein>
    <recommendedName>
        <fullName evidence="4">F-box domain-containing protein</fullName>
    </recommendedName>
</protein>
<name>A0AAQ3M520_9PEZI</name>
<accession>A0AAQ3M520</accession>
<gene>
    <name evidence="2" type="ORF">R9X50_00426400</name>
</gene>
<dbReference type="InterPro" id="IPR011011">
    <property type="entry name" value="Znf_FYVE_PHD"/>
</dbReference>